<feature type="region of interest" description="Disordered" evidence="1">
    <location>
        <begin position="1"/>
        <end position="34"/>
    </location>
</feature>
<dbReference type="EMBL" id="LBRE01000007">
    <property type="protein sequence ID" value="KKP92679.1"/>
    <property type="molecule type" value="Genomic_DNA"/>
</dbReference>
<gene>
    <name evidence="2" type="ORF">UR96_C0007G0003</name>
</gene>
<protein>
    <submittedName>
        <fullName evidence="2">Uncharacterized protein</fullName>
    </submittedName>
</protein>
<feature type="compositionally biased region" description="Polar residues" evidence="1">
    <location>
        <begin position="14"/>
        <end position="34"/>
    </location>
</feature>
<evidence type="ECO:0000256" key="1">
    <source>
        <dbReference type="SAM" id="MobiDB-lite"/>
    </source>
</evidence>
<sequence>MNDMPNDNVEFSEVTPTQTPITSSVESSNENMPNAVNNAYTYTSQVPSFESPTTAAEAVIPQNIFKIQVPEGTPGFAAGANTGFREVAGVTTLIQKPDQQQFRSEKNDSANFVGQQAETSVRRYGADVAQQRNEKIDNTVEKITNAVEAVGNFFKKIENLKQRARNVDAVVTGFAFKVGAKAPSAIGEAVGVTGALGTGAAALSVGAAMVPVAIGVGAAAAAVVVPAAVGFGAYSLGKKAIIETYKFADKSVKWVGEKAPIIARAVGHVVAEAAKGVAAGVTKGAKTVGRELEYGYIANSVAVNVINAADNVTHKILLDIVNGMERKASKNTNTGKEGETAVASFLRETFVKEGLLAAKTDVLKAKTDAVERNKERRMALQRLGKYVLTGKWVGKVQTSAFSAAPSYDTVSSNVNTNAAPLI</sequence>
<comment type="caution">
    <text evidence="2">The sequence shown here is derived from an EMBL/GenBank/DDBJ whole genome shotgun (WGS) entry which is preliminary data.</text>
</comment>
<evidence type="ECO:0000313" key="3">
    <source>
        <dbReference type="Proteomes" id="UP000034140"/>
    </source>
</evidence>
<organism evidence="2 3">
    <name type="scientific">candidate division WS6 bacterium GW2011_GWC1_36_11</name>
    <dbReference type="NCBI Taxonomy" id="1619090"/>
    <lineage>
        <taxon>Bacteria</taxon>
        <taxon>Candidatus Dojkabacteria</taxon>
    </lineage>
</organism>
<accession>A0A0G0DEG8</accession>
<reference evidence="2 3" key="1">
    <citation type="journal article" date="2015" name="Nature">
        <title>rRNA introns, odd ribosomes, and small enigmatic genomes across a large radiation of phyla.</title>
        <authorList>
            <person name="Brown C.T."/>
            <person name="Hug L.A."/>
            <person name="Thomas B.C."/>
            <person name="Sharon I."/>
            <person name="Castelle C.J."/>
            <person name="Singh A."/>
            <person name="Wilkins M.J."/>
            <person name="Williams K.H."/>
            <person name="Banfield J.F."/>
        </authorList>
    </citation>
    <scope>NUCLEOTIDE SEQUENCE [LARGE SCALE GENOMIC DNA]</scope>
</reference>
<dbReference type="Proteomes" id="UP000034140">
    <property type="component" value="Unassembled WGS sequence"/>
</dbReference>
<dbReference type="AlphaFoldDB" id="A0A0G0DEG8"/>
<proteinExistence type="predicted"/>
<name>A0A0G0DEG8_9BACT</name>
<evidence type="ECO:0000313" key="2">
    <source>
        <dbReference type="EMBL" id="KKP92679.1"/>
    </source>
</evidence>